<feature type="domain" description="DUF1330" evidence="1">
    <location>
        <begin position="4"/>
        <end position="99"/>
    </location>
</feature>
<dbReference type="InterPro" id="IPR010753">
    <property type="entry name" value="DUF1330"/>
</dbReference>
<dbReference type="InterPro" id="IPR011008">
    <property type="entry name" value="Dimeric_a/b-barrel"/>
</dbReference>
<dbReference type="PANTHER" id="PTHR41521:SF4">
    <property type="entry name" value="BLR0684 PROTEIN"/>
    <property type="match status" value="1"/>
</dbReference>
<accession>A0A4R3YEG7</accession>
<dbReference type="Pfam" id="PF07045">
    <property type="entry name" value="DUF1330"/>
    <property type="match status" value="1"/>
</dbReference>
<protein>
    <submittedName>
        <fullName evidence="3">DUF1330 domain-containing protein</fullName>
    </submittedName>
    <submittedName>
        <fullName evidence="2">Uncharacterized protein (DUF1330 family)</fullName>
    </submittedName>
</protein>
<gene>
    <name evidence="2" type="ORF">EDC16_102131</name>
    <name evidence="3" type="ORF">FHQ21_01635</name>
</gene>
<dbReference type="EMBL" id="VDGV01000009">
    <property type="protein sequence ID" value="TNG93313.1"/>
    <property type="molecule type" value="Genomic_DNA"/>
</dbReference>
<reference evidence="2 4" key="1">
    <citation type="submission" date="2019-03" db="EMBL/GenBank/DDBJ databases">
        <title>Genomic Encyclopedia of Type Strains, Phase IV (KMG-IV): sequencing the most valuable type-strain genomes for metagenomic binning, comparative biology and taxonomic classification.</title>
        <authorList>
            <person name="Goeker M."/>
        </authorList>
    </citation>
    <scope>NUCLEOTIDE SEQUENCE [LARGE SCALE GENOMIC DNA]</scope>
    <source>
        <strain evidence="2 4">DSM 28140</strain>
    </source>
</reference>
<evidence type="ECO:0000259" key="1">
    <source>
        <dbReference type="Pfam" id="PF07045"/>
    </source>
</evidence>
<proteinExistence type="predicted"/>
<reference evidence="3 5" key="2">
    <citation type="submission" date="2019-05" db="EMBL/GenBank/DDBJ databases">
        <title>Pasteurellaceae isolates from reptiles.</title>
        <authorList>
            <person name="Bojesen A.M."/>
            <person name="Lund E."/>
        </authorList>
    </citation>
    <scope>NUCLEOTIDE SEQUENCE [LARGE SCALE GENOMIC DNA]</scope>
    <source>
        <strain evidence="3 5">ELNT2x</strain>
    </source>
</reference>
<organism evidence="2 4">
    <name type="scientific">Testudinibacter aquarius</name>
    <dbReference type="NCBI Taxonomy" id="1524974"/>
    <lineage>
        <taxon>Bacteria</taxon>
        <taxon>Pseudomonadati</taxon>
        <taxon>Pseudomonadota</taxon>
        <taxon>Gammaproteobacteria</taxon>
        <taxon>Pasteurellales</taxon>
        <taxon>Pasteurellaceae</taxon>
        <taxon>Testudinibacter</taxon>
    </lineage>
</organism>
<dbReference type="Proteomes" id="UP000305526">
    <property type="component" value="Unassembled WGS sequence"/>
</dbReference>
<evidence type="ECO:0000313" key="2">
    <source>
        <dbReference type="EMBL" id="TCV89254.1"/>
    </source>
</evidence>
<dbReference type="Proteomes" id="UP000294619">
    <property type="component" value="Unassembled WGS sequence"/>
</dbReference>
<dbReference type="Gene3D" id="3.30.70.100">
    <property type="match status" value="1"/>
</dbReference>
<sequence>MSHPAYFILEVTIKDHEAMQPYLDKAAASLTAFGGVPIASSGNIVPLEGNAPAADSKVVMLRFDSMETAQAWYHSPDYQAILGHRLQAADNRAYLVEGVA</sequence>
<dbReference type="AlphaFoldDB" id="A0A4R3YEG7"/>
<comment type="caution">
    <text evidence="2">The sequence shown here is derived from an EMBL/GenBank/DDBJ whole genome shotgun (WGS) entry which is preliminary data.</text>
</comment>
<name>A0A4R3YEG7_9PAST</name>
<keyword evidence="5" id="KW-1185">Reference proteome</keyword>
<evidence type="ECO:0000313" key="3">
    <source>
        <dbReference type="EMBL" id="TNG93313.1"/>
    </source>
</evidence>
<dbReference type="SUPFAM" id="SSF54909">
    <property type="entry name" value="Dimeric alpha+beta barrel"/>
    <property type="match status" value="1"/>
</dbReference>
<dbReference type="PANTHER" id="PTHR41521">
    <property type="match status" value="1"/>
</dbReference>
<evidence type="ECO:0000313" key="4">
    <source>
        <dbReference type="Proteomes" id="UP000294619"/>
    </source>
</evidence>
<dbReference type="EMBL" id="SMCP01000002">
    <property type="protein sequence ID" value="TCV89254.1"/>
    <property type="molecule type" value="Genomic_DNA"/>
</dbReference>
<evidence type="ECO:0000313" key="5">
    <source>
        <dbReference type="Proteomes" id="UP000305526"/>
    </source>
</evidence>
<dbReference type="RefSeq" id="WP_132965031.1">
    <property type="nucleotide sequence ID" value="NZ_LEKL01000019.1"/>
</dbReference>